<accession>A0ABW5IH93</accession>
<keyword evidence="1" id="KW-0547">Nucleotide-binding</keyword>
<dbReference type="Gene3D" id="2.40.100.10">
    <property type="entry name" value="Cyclophilin-like"/>
    <property type="match status" value="1"/>
</dbReference>
<evidence type="ECO:0000259" key="4">
    <source>
        <dbReference type="SMART" id="SM00797"/>
    </source>
</evidence>
<dbReference type="PANTHER" id="PTHR43309:SF5">
    <property type="entry name" value="5-OXOPROLINASE SUBUNIT C"/>
    <property type="match status" value="1"/>
</dbReference>
<evidence type="ECO:0000256" key="1">
    <source>
        <dbReference type="ARBA" id="ARBA00022741"/>
    </source>
</evidence>
<dbReference type="InterPro" id="IPR029000">
    <property type="entry name" value="Cyclophilin-like_dom_sf"/>
</dbReference>
<keyword evidence="3" id="KW-0067">ATP-binding</keyword>
<evidence type="ECO:0000256" key="2">
    <source>
        <dbReference type="ARBA" id="ARBA00022801"/>
    </source>
</evidence>
<dbReference type="EMBL" id="JBHULU010000001">
    <property type="protein sequence ID" value="MFD2512365.1"/>
    <property type="molecule type" value="Genomic_DNA"/>
</dbReference>
<comment type="caution">
    <text evidence="5">The sequence shown here is derived from an EMBL/GenBank/DDBJ whole genome shotgun (WGS) entry which is preliminary data.</text>
</comment>
<reference evidence="6" key="1">
    <citation type="journal article" date="2019" name="Int. J. Syst. Evol. Microbiol.">
        <title>The Global Catalogue of Microorganisms (GCM) 10K type strain sequencing project: providing services to taxonomists for standard genome sequencing and annotation.</title>
        <authorList>
            <consortium name="The Broad Institute Genomics Platform"/>
            <consortium name="The Broad Institute Genome Sequencing Center for Infectious Disease"/>
            <person name="Wu L."/>
            <person name="Ma J."/>
        </authorList>
    </citation>
    <scope>NUCLEOTIDE SEQUENCE [LARGE SCALE GENOMIC DNA]</scope>
    <source>
        <strain evidence="6">KCTC 42498</strain>
    </source>
</reference>
<gene>
    <name evidence="5" type="ORF">ACFSRY_00685</name>
</gene>
<dbReference type="InterPro" id="IPR003778">
    <property type="entry name" value="CT_A_B"/>
</dbReference>
<dbReference type="PANTHER" id="PTHR43309">
    <property type="entry name" value="5-OXOPROLINASE SUBUNIT C"/>
    <property type="match status" value="1"/>
</dbReference>
<keyword evidence="2" id="KW-0378">Hydrolase</keyword>
<dbReference type="SMART" id="SM00797">
    <property type="entry name" value="AHS2"/>
    <property type="match status" value="1"/>
</dbReference>
<dbReference type="NCBIfam" id="TIGR00724">
    <property type="entry name" value="urea_amlyse_rel"/>
    <property type="match status" value="1"/>
</dbReference>
<dbReference type="Pfam" id="PF02626">
    <property type="entry name" value="CT_A_B"/>
    <property type="match status" value="1"/>
</dbReference>
<keyword evidence="6" id="KW-1185">Reference proteome</keyword>
<organism evidence="5 6">
    <name type="scientific">Pontibacter locisalis</name>
    <dbReference type="NCBI Taxonomy" id="1719035"/>
    <lineage>
        <taxon>Bacteria</taxon>
        <taxon>Pseudomonadati</taxon>
        <taxon>Bacteroidota</taxon>
        <taxon>Cytophagia</taxon>
        <taxon>Cytophagales</taxon>
        <taxon>Hymenobacteraceae</taxon>
        <taxon>Pontibacter</taxon>
    </lineage>
</organism>
<sequence>MSIKVIKPGIQTTVQDLGRFGHQKEGVIVSGAMDRFSLRAANLLVGNPEHEATLEATLAGPTLYFEEEQVIAITGADMAPAVNGVPIKMWRPALIRSGSTLELNHAKVGCRSYISVAGGLMLPKVMGSHSTYLRAGLGGFKGRVLKADDLLPCLGFNPQAVPLAAPLQETAIGQWFSQANWSIDPQQHSLYEEEVIVRVLRGLEYELFSESSQSYFWNDKFQVSPNSDRMGYQLLGSPLVTSEPKELLSSAVTFGTVQVPPNGSPIILMADHQTTGGYPRIAQVISADLPKLAQVQPGKMIRFKETDLKEAHELYLQQELNMEQLRSALSLKLQAT</sequence>
<evidence type="ECO:0000313" key="5">
    <source>
        <dbReference type="EMBL" id="MFD2512365.1"/>
    </source>
</evidence>
<dbReference type="InterPro" id="IPR052708">
    <property type="entry name" value="PxpC"/>
</dbReference>
<dbReference type="RefSeq" id="WP_377502317.1">
    <property type="nucleotide sequence ID" value="NZ_JBHULU010000001.1"/>
</dbReference>
<evidence type="ECO:0000313" key="6">
    <source>
        <dbReference type="Proteomes" id="UP001597544"/>
    </source>
</evidence>
<feature type="domain" description="Carboxyltransferase" evidence="4">
    <location>
        <begin position="24"/>
        <end position="321"/>
    </location>
</feature>
<proteinExistence type="predicted"/>
<name>A0ABW5IH93_9BACT</name>
<dbReference type="SUPFAM" id="SSF50891">
    <property type="entry name" value="Cyclophilin-like"/>
    <property type="match status" value="1"/>
</dbReference>
<protein>
    <submittedName>
        <fullName evidence="5">Biotin-dependent carboxyltransferase family protein</fullName>
    </submittedName>
</protein>
<dbReference type="Proteomes" id="UP001597544">
    <property type="component" value="Unassembled WGS sequence"/>
</dbReference>
<evidence type="ECO:0000256" key="3">
    <source>
        <dbReference type="ARBA" id="ARBA00022840"/>
    </source>
</evidence>